<evidence type="ECO:0000259" key="10">
    <source>
        <dbReference type="Pfam" id="PF21088"/>
    </source>
</evidence>
<evidence type="ECO:0000256" key="5">
    <source>
        <dbReference type="ARBA" id="ARBA00022989"/>
    </source>
</evidence>
<dbReference type="STRING" id="1121485.GCA_000426485_00460"/>
<dbReference type="InterPro" id="IPR006686">
    <property type="entry name" value="MscS_channel_CS"/>
</dbReference>
<keyword evidence="3" id="KW-1003">Cell membrane</keyword>
<dbReference type="PANTHER" id="PTHR30221">
    <property type="entry name" value="SMALL-CONDUCTANCE MECHANOSENSITIVE CHANNEL"/>
    <property type="match status" value="1"/>
</dbReference>
<keyword evidence="12" id="KW-1185">Reference proteome</keyword>
<dbReference type="InterPro" id="IPR049142">
    <property type="entry name" value="MS_channel_1st"/>
</dbReference>
<dbReference type="GO" id="GO:0005886">
    <property type="term" value="C:plasma membrane"/>
    <property type="evidence" value="ECO:0007669"/>
    <property type="project" value="UniProtKB-SubCell"/>
</dbReference>
<dbReference type="InterPro" id="IPR023408">
    <property type="entry name" value="MscS_beta-dom_sf"/>
</dbReference>
<proteinExistence type="inferred from homology"/>
<dbReference type="InterPro" id="IPR049278">
    <property type="entry name" value="MS_channel_C"/>
</dbReference>
<evidence type="ECO:0000259" key="8">
    <source>
        <dbReference type="Pfam" id="PF00924"/>
    </source>
</evidence>
<accession>A0A4Y8L078</accession>
<dbReference type="InterPro" id="IPR010920">
    <property type="entry name" value="LSM_dom_sf"/>
</dbReference>
<evidence type="ECO:0000256" key="2">
    <source>
        <dbReference type="ARBA" id="ARBA00008017"/>
    </source>
</evidence>
<comment type="caution">
    <text evidence="11">The sequence shown here is derived from an EMBL/GenBank/DDBJ whole genome shotgun (WGS) entry which is preliminary data.</text>
</comment>
<gene>
    <name evidence="11" type="ORF">E2605_10640</name>
</gene>
<feature type="domain" description="Mechanosensitive ion channel MscS C-terminal" evidence="9">
    <location>
        <begin position="192"/>
        <end position="271"/>
    </location>
</feature>
<dbReference type="EMBL" id="SOML01000006">
    <property type="protein sequence ID" value="TFD96043.1"/>
    <property type="molecule type" value="Genomic_DNA"/>
</dbReference>
<dbReference type="InterPro" id="IPR011066">
    <property type="entry name" value="MscS_channel_C_sf"/>
</dbReference>
<dbReference type="Pfam" id="PF00924">
    <property type="entry name" value="MS_channel_2nd"/>
    <property type="match status" value="1"/>
</dbReference>
<dbReference type="Pfam" id="PF21082">
    <property type="entry name" value="MS_channel_3rd"/>
    <property type="match status" value="1"/>
</dbReference>
<feature type="transmembrane region" description="Helical" evidence="7">
    <location>
        <begin position="36"/>
        <end position="53"/>
    </location>
</feature>
<dbReference type="Gene3D" id="3.30.70.100">
    <property type="match status" value="1"/>
</dbReference>
<reference evidence="11 12" key="1">
    <citation type="submission" date="2019-03" db="EMBL/GenBank/DDBJ databases">
        <title>San Antonio Military Medical Center submission to MRSN (WRAIR), pending publication.</title>
        <authorList>
            <person name="Blyth D.M."/>
            <person name="Mccarthy S.L."/>
            <person name="Schall S.E."/>
            <person name="Stam J.A."/>
            <person name="Ong A.C."/>
            <person name="Mcgann P.T."/>
        </authorList>
    </citation>
    <scope>NUCLEOTIDE SEQUENCE [LARGE SCALE GENOMIC DNA]</scope>
    <source>
        <strain evidence="11 12">MRSN571793</strain>
    </source>
</reference>
<dbReference type="InterPro" id="IPR011014">
    <property type="entry name" value="MscS_channel_TM-2"/>
</dbReference>
<dbReference type="PROSITE" id="PS01246">
    <property type="entry name" value="UPF0003"/>
    <property type="match status" value="1"/>
</dbReference>
<dbReference type="SUPFAM" id="SSF50182">
    <property type="entry name" value="Sm-like ribonucleoproteins"/>
    <property type="match status" value="1"/>
</dbReference>
<dbReference type="SUPFAM" id="SSF82689">
    <property type="entry name" value="Mechanosensitive channel protein MscS (YggB), C-terminal domain"/>
    <property type="match status" value="1"/>
</dbReference>
<evidence type="ECO:0000256" key="7">
    <source>
        <dbReference type="SAM" id="Phobius"/>
    </source>
</evidence>
<dbReference type="Pfam" id="PF05552">
    <property type="entry name" value="MS_channel_1st_1"/>
    <property type="match status" value="1"/>
</dbReference>
<dbReference type="InterPro" id="IPR008910">
    <property type="entry name" value="MSC_TM_helix"/>
</dbReference>
<evidence type="ECO:0000256" key="6">
    <source>
        <dbReference type="ARBA" id="ARBA00023136"/>
    </source>
</evidence>
<sequence>MLNFILLQSADNLDISALDTFLHSAFTKAVDLGERIVLAVVIFFIGRWVIKWIEKLVARIMQRKHVEGAVVSFTNNMVDALLKIVLGLIIISVLGIETTSFAAILAAAGLAVGMAMKDNLSNFAGGVMILLNKPFKMGDNISAQGMDGIVREIGILYTVLLTGDNRTIYLPNGPLSTGTIINVTAQPRRRLDITLNINYGNSAEELKSLLTEVISRNDKVMETPTPFVGVTAINNGNFDIVLRVWVLTGDYGTVSVDLNEAIYKIFSEKGVYTSSTLVVKMVE</sequence>
<dbReference type="Gene3D" id="1.10.287.1260">
    <property type="match status" value="1"/>
</dbReference>
<keyword evidence="5 7" id="KW-1133">Transmembrane helix</keyword>
<dbReference type="Gene3D" id="2.30.30.60">
    <property type="match status" value="1"/>
</dbReference>
<dbReference type="RefSeq" id="WP_134436428.1">
    <property type="nucleotide sequence ID" value="NZ_SOML01000006.1"/>
</dbReference>
<feature type="transmembrane region" description="Helical" evidence="7">
    <location>
        <begin position="84"/>
        <end position="112"/>
    </location>
</feature>
<evidence type="ECO:0000256" key="1">
    <source>
        <dbReference type="ARBA" id="ARBA00004651"/>
    </source>
</evidence>
<dbReference type="Pfam" id="PF21088">
    <property type="entry name" value="MS_channel_1st"/>
    <property type="match status" value="1"/>
</dbReference>
<evidence type="ECO:0000313" key="12">
    <source>
        <dbReference type="Proteomes" id="UP000297861"/>
    </source>
</evidence>
<feature type="domain" description="Mechanosensitive ion channel MscS" evidence="8">
    <location>
        <begin position="120"/>
        <end position="184"/>
    </location>
</feature>
<dbReference type="GO" id="GO:0008381">
    <property type="term" value="F:mechanosensitive monoatomic ion channel activity"/>
    <property type="evidence" value="ECO:0007669"/>
    <property type="project" value="InterPro"/>
</dbReference>
<dbReference type="AlphaFoldDB" id="A0A4Y8L078"/>
<comment type="subcellular location">
    <subcellularLocation>
        <location evidence="1">Cell membrane</location>
        <topology evidence="1">Multi-pass membrane protein</topology>
    </subcellularLocation>
</comment>
<keyword evidence="6 7" id="KW-0472">Membrane</keyword>
<dbReference type="SUPFAM" id="SSF82861">
    <property type="entry name" value="Mechanosensitive channel protein MscS (YggB), transmembrane region"/>
    <property type="match status" value="1"/>
</dbReference>
<dbReference type="PANTHER" id="PTHR30221:SF1">
    <property type="entry name" value="SMALL-CONDUCTANCE MECHANOSENSITIVE CHANNEL"/>
    <property type="match status" value="1"/>
</dbReference>
<evidence type="ECO:0000256" key="3">
    <source>
        <dbReference type="ARBA" id="ARBA00022475"/>
    </source>
</evidence>
<organism evidence="11 12">
    <name type="scientific">Dysgonomonas capnocytophagoides</name>
    <dbReference type="NCBI Taxonomy" id="45254"/>
    <lineage>
        <taxon>Bacteria</taxon>
        <taxon>Pseudomonadati</taxon>
        <taxon>Bacteroidota</taxon>
        <taxon>Bacteroidia</taxon>
        <taxon>Bacteroidales</taxon>
        <taxon>Dysgonomonadaceae</taxon>
        <taxon>Dysgonomonas</taxon>
    </lineage>
</organism>
<keyword evidence="4 7" id="KW-0812">Transmembrane</keyword>
<dbReference type="InterPro" id="IPR006685">
    <property type="entry name" value="MscS_channel_2nd"/>
</dbReference>
<dbReference type="Proteomes" id="UP000297861">
    <property type="component" value="Unassembled WGS sequence"/>
</dbReference>
<comment type="similarity">
    <text evidence="2">Belongs to the MscS (TC 1.A.23) family.</text>
</comment>
<evidence type="ECO:0000256" key="4">
    <source>
        <dbReference type="ARBA" id="ARBA00022692"/>
    </source>
</evidence>
<name>A0A4Y8L078_9BACT</name>
<dbReference type="OrthoDB" id="9809206at2"/>
<dbReference type="InterPro" id="IPR045275">
    <property type="entry name" value="MscS_archaea/bacteria_type"/>
</dbReference>
<feature type="domain" description="Mechanosensitive ion channel transmembrane helices 2/3" evidence="10">
    <location>
        <begin position="84"/>
        <end position="117"/>
    </location>
</feature>
<protein>
    <submittedName>
        <fullName evidence="11">Mechanosensitive ion channel</fullName>
    </submittedName>
</protein>
<evidence type="ECO:0000313" key="11">
    <source>
        <dbReference type="EMBL" id="TFD96043.1"/>
    </source>
</evidence>
<evidence type="ECO:0000259" key="9">
    <source>
        <dbReference type="Pfam" id="PF21082"/>
    </source>
</evidence>